<dbReference type="AlphaFoldDB" id="A0A0P0N097"/>
<dbReference type="STRING" id="1273541.Pyrde_0233"/>
<evidence type="ECO:0000313" key="4">
    <source>
        <dbReference type="Proteomes" id="UP000196694"/>
    </source>
</evidence>
<evidence type="ECO:0000313" key="3">
    <source>
        <dbReference type="Proteomes" id="UP000058613"/>
    </source>
</evidence>
<reference evidence="1 3" key="1">
    <citation type="submission" date="2015-10" db="EMBL/GenBank/DDBJ databases">
        <title>Complete genome sequence of hyperthermophilic archaeon Pyrodictium delaneyi Su06.</title>
        <authorList>
            <person name="Jung J.-H."/>
            <person name="Lin J."/>
            <person name="Holden J.F."/>
            <person name="Park C.-S."/>
        </authorList>
    </citation>
    <scope>NUCLEOTIDE SEQUENCE [LARGE SCALE GENOMIC DNA]</scope>
    <source>
        <strain evidence="1 3">Su06</strain>
    </source>
</reference>
<sequence>MVYTRALEEAYTMARGVELSCGRVAELEEALRVIEELMERGGGAEELEYAGALLRQAGDVLRLRGCLDWHLLVQAADIVEHA</sequence>
<reference evidence="2 4" key="2">
    <citation type="submission" date="2017-05" db="EMBL/GenBank/DDBJ databases">
        <title>The draft genome of the hyperthermophilic archaeon 'Pyrodictium delaneyi strain Hulk', an iron and nitrate reducer, reveals the capacity for sulfate reduction.</title>
        <authorList>
            <person name="Demey L.M."/>
            <person name="Miller C."/>
            <person name="Manzella M."/>
            <person name="Reguera G."/>
            <person name="Kashefi K."/>
        </authorList>
    </citation>
    <scope>NUCLEOTIDE SEQUENCE [LARGE SCALE GENOMIC DNA]</scope>
    <source>
        <strain evidence="2 4">Hulk</strain>
    </source>
</reference>
<keyword evidence="4" id="KW-1185">Reference proteome</keyword>
<dbReference type="GeneID" id="26098560"/>
<evidence type="ECO:0000313" key="2">
    <source>
        <dbReference type="EMBL" id="OWJ54356.1"/>
    </source>
</evidence>
<evidence type="ECO:0000313" key="1">
    <source>
        <dbReference type="EMBL" id="ALL00283.1"/>
    </source>
</evidence>
<dbReference type="KEGG" id="pdl:Pyrde_0233"/>
<accession>A0A0P0N097</accession>
<gene>
    <name evidence="2" type="ORF">Pdsh_07720</name>
    <name evidence="1" type="ORF">Pyrde_0233</name>
</gene>
<organism evidence="1 3">
    <name type="scientific">Pyrodictium delaneyi</name>
    <dbReference type="NCBI Taxonomy" id="1273541"/>
    <lineage>
        <taxon>Archaea</taxon>
        <taxon>Thermoproteota</taxon>
        <taxon>Thermoprotei</taxon>
        <taxon>Desulfurococcales</taxon>
        <taxon>Pyrodictiaceae</taxon>
        <taxon>Pyrodictium</taxon>
    </lineage>
</organism>
<proteinExistence type="predicted"/>
<dbReference type="RefSeq" id="WP_055407504.1">
    <property type="nucleotide sequence ID" value="NZ_CP013011.1"/>
</dbReference>
<dbReference type="Proteomes" id="UP000058613">
    <property type="component" value="Chromosome"/>
</dbReference>
<dbReference type="Proteomes" id="UP000196694">
    <property type="component" value="Unassembled WGS sequence"/>
</dbReference>
<protein>
    <submittedName>
        <fullName evidence="1">Uncharacterized protein</fullName>
    </submittedName>
</protein>
<name>A0A0P0N097_9CREN</name>
<dbReference type="EMBL" id="NCQP01000006">
    <property type="protein sequence ID" value="OWJ54356.1"/>
    <property type="molecule type" value="Genomic_DNA"/>
</dbReference>
<dbReference type="EMBL" id="CP013011">
    <property type="protein sequence ID" value="ALL00283.1"/>
    <property type="molecule type" value="Genomic_DNA"/>
</dbReference>
<dbReference type="OrthoDB" id="380874at2157"/>